<dbReference type="AlphaFoldDB" id="A0AAV8X888"/>
<comment type="caution">
    <text evidence="1">The sequence shown here is derived from an EMBL/GenBank/DDBJ whole genome shotgun (WGS) entry which is preliminary data.</text>
</comment>
<evidence type="ECO:0000313" key="2">
    <source>
        <dbReference type="Proteomes" id="UP001162156"/>
    </source>
</evidence>
<sequence>MNVHINEINKKTERTIMALSRLMPNIRGQTTSKLKILGSVAHSVMLYAAPTWEKAMRNKKYKNMLIKLLRRLAIRVGSAYRTISMEPIQVITGIKPII</sequence>
<dbReference type="Proteomes" id="UP001162156">
    <property type="component" value="Unassembled WGS sequence"/>
</dbReference>
<keyword evidence="2" id="KW-1185">Reference proteome</keyword>
<evidence type="ECO:0000313" key="1">
    <source>
        <dbReference type="EMBL" id="KAJ8934774.1"/>
    </source>
</evidence>
<reference evidence="1" key="1">
    <citation type="journal article" date="2023" name="Insect Mol. Biol.">
        <title>Genome sequencing provides insights into the evolution of gene families encoding plant cell wall-degrading enzymes in longhorned beetles.</title>
        <authorList>
            <person name="Shin N.R."/>
            <person name="Okamura Y."/>
            <person name="Kirsch R."/>
            <person name="Pauchet Y."/>
        </authorList>
    </citation>
    <scope>NUCLEOTIDE SEQUENCE</scope>
    <source>
        <strain evidence="1">RBIC_L_NR</strain>
    </source>
</reference>
<name>A0AAV8X888_9CUCU</name>
<protein>
    <submittedName>
        <fullName evidence="1">Uncharacterized protein</fullName>
    </submittedName>
</protein>
<proteinExistence type="predicted"/>
<organism evidence="1 2">
    <name type="scientific">Rhamnusium bicolor</name>
    <dbReference type="NCBI Taxonomy" id="1586634"/>
    <lineage>
        <taxon>Eukaryota</taxon>
        <taxon>Metazoa</taxon>
        <taxon>Ecdysozoa</taxon>
        <taxon>Arthropoda</taxon>
        <taxon>Hexapoda</taxon>
        <taxon>Insecta</taxon>
        <taxon>Pterygota</taxon>
        <taxon>Neoptera</taxon>
        <taxon>Endopterygota</taxon>
        <taxon>Coleoptera</taxon>
        <taxon>Polyphaga</taxon>
        <taxon>Cucujiformia</taxon>
        <taxon>Chrysomeloidea</taxon>
        <taxon>Cerambycidae</taxon>
        <taxon>Lepturinae</taxon>
        <taxon>Rhagiini</taxon>
        <taxon>Rhamnusium</taxon>
    </lineage>
</organism>
<dbReference type="EMBL" id="JANEYF010003670">
    <property type="protein sequence ID" value="KAJ8934774.1"/>
    <property type="molecule type" value="Genomic_DNA"/>
</dbReference>
<accession>A0AAV8X888</accession>
<gene>
    <name evidence="1" type="ORF">NQ314_013200</name>
</gene>